<protein>
    <submittedName>
        <fullName evidence="4">Zinc finger protein ZAT1</fullName>
    </submittedName>
</protein>
<keyword evidence="5" id="KW-1185">Reference proteome</keyword>
<proteinExistence type="predicted"/>
<comment type="caution">
    <text evidence="4">The sequence shown here is derived from an EMBL/GenBank/DDBJ whole genome shotgun (WGS) entry which is preliminary data.</text>
</comment>
<dbReference type="SMART" id="SM00355">
    <property type="entry name" value="ZnF_C2H2"/>
    <property type="match status" value="4"/>
</dbReference>
<feature type="domain" description="C2H2-type" evidence="3">
    <location>
        <begin position="221"/>
        <end position="248"/>
    </location>
</feature>
<reference evidence="4 5" key="1">
    <citation type="journal article" date="2022" name="Nat. Plants">
        <title>Genomes of leafy and leafless Platanthera orchids illuminate the evolution of mycoheterotrophy.</title>
        <authorList>
            <person name="Li M.H."/>
            <person name="Liu K.W."/>
            <person name="Li Z."/>
            <person name="Lu H.C."/>
            <person name="Ye Q.L."/>
            <person name="Zhang D."/>
            <person name="Wang J.Y."/>
            <person name="Li Y.F."/>
            <person name="Zhong Z.M."/>
            <person name="Liu X."/>
            <person name="Yu X."/>
            <person name="Liu D.K."/>
            <person name="Tu X.D."/>
            <person name="Liu B."/>
            <person name="Hao Y."/>
            <person name="Liao X.Y."/>
            <person name="Jiang Y.T."/>
            <person name="Sun W.H."/>
            <person name="Chen J."/>
            <person name="Chen Y.Q."/>
            <person name="Ai Y."/>
            <person name="Zhai J.W."/>
            <person name="Wu S.S."/>
            <person name="Zhou Z."/>
            <person name="Hsiao Y.Y."/>
            <person name="Wu W.L."/>
            <person name="Chen Y.Y."/>
            <person name="Lin Y.F."/>
            <person name="Hsu J.L."/>
            <person name="Li C.Y."/>
            <person name="Wang Z.W."/>
            <person name="Zhao X."/>
            <person name="Zhong W.Y."/>
            <person name="Ma X.K."/>
            <person name="Ma L."/>
            <person name="Huang J."/>
            <person name="Chen G.Z."/>
            <person name="Huang M.Z."/>
            <person name="Huang L."/>
            <person name="Peng D.H."/>
            <person name="Luo Y.B."/>
            <person name="Zou S.Q."/>
            <person name="Chen S.P."/>
            <person name="Lan S."/>
            <person name="Tsai W.C."/>
            <person name="Van de Peer Y."/>
            <person name="Liu Z.J."/>
        </authorList>
    </citation>
    <scope>NUCLEOTIDE SEQUENCE [LARGE SCALE GENOMIC DNA]</scope>
    <source>
        <strain evidence="4">Lor288</strain>
    </source>
</reference>
<sequence length="322" mass="35791">MEADLQSHRCRICSRGFSNGRSLGGHMRSHVQASKLDSAKKEKPLQSSRKQAAFRAGYGLRENPRKTCRLSDFVEEDFESSSRYCRECGKGFPSWKAFFDHMIRFHSELTFNRSFGAEVQEDGFSDDDEALPAPAPAPAATRKRKLNRFSPIIEASSSTITDYESETEDVAISLMMLSRDTGGYWLAETAVAGEYSDKNSTDFEDDSGKWKMKRNLAGGNFQCGTCEKKFQSYHALGGHRASHKRIKTCCLAKTKEEDNVAHECGICGKAFSTGNALGGHRRSHFVSNGGGNGRRELVVVSEMRDLKLPAQVDGKSTLRFNP</sequence>
<accession>A0ABR2MCI9</accession>
<feature type="domain" description="C2H2-type" evidence="3">
    <location>
        <begin position="262"/>
        <end position="284"/>
    </location>
</feature>
<dbReference type="PROSITE" id="PS00028">
    <property type="entry name" value="ZINC_FINGER_C2H2_1"/>
    <property type="match status" value="4"/>
</dbReference>
<keyword evidence="1" id="KW-0479">Metal-binding</keyword>
<dbReference type="Gene3D" id="3.30.160.60">
    <property type="entry name" value="Classic Zinc Finger"/>
    <property type="match status" value="2"/>
</dbReference>
<dbReference type="EMBL" id="JBBWWR010000009">
    <property type="protein sequence ID" value="KAK8961904.1"/>
    <property type="molecule type" value="Genomic_DNA"/>
</dbReference>
<gene>
    <name evidence="4" type="primary">ZAT1</name>
    <name evidence="4" type="ORF">KSP40_PGU005224</name>
</gene>
<dbReference type="InterPro" id="IPR036236">
    <property type="entry name" value="Znf_C2H2_sf"/>
</dbReference>
<evidence type="ECO:0000313" key="4">
    <source>
        <dbReference type="EMBL" id="KAK8961904.1"/>
    </source>
</evidence>
<dbReference type="PANTHER" id="PTHR46869:SF6">
    <property type="entry name" value="C2H2-TYPE DOMAIN-CONTAINING PROTEIN"/>
    <property type="match status" value="1"/>
</dbReference>
<dbReference type="SUPFAM" id="SSF57667">
    <property type="entry name" value="beta-beta-alpha zinc fingers"/>
    <property type="match status" value="2"/>
</dbReference>
<dbReference type="PANTHER" id="PTHR46869">
    <property type="entry name" value="C2H2-LIKE ZINC FINGER PROTEIN"/>
    <property type="match status" value="1"/>
</dbReference>
<dbReference type="Proteomes" id="UP001412067">
    <property type="component" value="Unassembled WGS sequence"/>
</dbReference>
<dbReference type="Pfam" id="PF13912">
    <property type="entry name" value="zf-C2H2_6"/>
    <property type="match status" value="3"/>
</dbReference>
<feature type="domain" description="C2H2-type" evidence="3">
    <location>
        <begin position="8"/>
        <end position="35"/>
    </location>
</feature>
<name>A0ABR2MCI9_9ASPA</name>
<keyword evidence="1" id="KW-0863">Zinc-finger</keyword>
<organism evidence="4 5">
    <name type="scientific">Platanthera guangdongensis</name>
    <dbReference type="NCBI Taxonomy" id="2320717"/>
    <lineage>
        <taxon>Eukaryota</taxon>
        <taxon>Viridiplantae</taxon>
        <taxon>Streptophyta</taxon>
        <taxon>Embryophyta</taxon>
        <taxon>Tracheophyta</taxon>
        <taxon>Spermatophyta</taxon>
        <taxon>Magnoliopsida</taxon>
        <taxon>Liliopsida</taxon>
        <taxon>Asparagales</taxon>
        <taxon>Orchidaceae</taxon>
        <taxon>Orchidoideae</taxon>
        <taxon>Orchideae</taxon>
        <taxon>Orchidinae</taxon>
        <taxon>Platanthera</taxon>
    </lineage>
</organism>
<feature type="region of interest" description="Disordered" evidence="2">
    <location>
        <begin position="33"/>
        <end position="52"/>
    </location>
</feature>
<evidence type="ECO:0000256" key="1">
    <source>
        <dbReference type="PROSITE-ProRule" id="PRU00042"/>
    </source>
</evidence>
<evidence type="ECO:0000259" key="3">
    <source>
        <dbReference type="PROSITE" id="PS50157"/>
    </source>
</evidence>
<dbReference type="Pfam" id="PF00096">
    <property type="entry name" value="zf-C2H2"/>
    <property type="match status" value="1"/>
</dbReference>
<evidence type="ECO:0000256" key="2">
    <source>
        <dbReference type="SAM" id="MobiDB-lite"/>
    </source>
</evidence>
<dbReference type="PROSITE" id="PS50157">
    <property type="entry name" value="ZINC_FINGER_C2H2_2"/>
    <property type="match status" value="3"/>
</dbReference>
<keyword evidence="1" id="KW-0862">Zinc</keyword>
<dbReference type="InterPro" id="IPR013087">
    <property type="entry name" value="Znf_C2H2_type"/>
</dbReference>
<evidence type="ECO:0000313" key="5">
    <source>
        <dbReference type="Proteomes" id="UP001412067"/>
    </source>
</evidence>